<dbReference type="Proteomes" id="UP001501480">
    <property type="component" value="Unassembled WGS sequence"/>
</dbReference>
<feature type="transmembrane region" description="Helical" evidence="1">
    <location>
        <begin position="48"/>
        <end position="72"/>
    </location>
</feature>
<feature type="transmembrane region" description="Helical" evidence="1">
    <location>
        <begin position="84"/>
        <end position="106"/>
    </location>
</feature>
<protein>
    <recommendedName>
        <fullName evidence="4">DUF2567 domain-containing protein</fullName>
    </recommendedName>
</protein>
<evidence type="ECO:0000313" key="3">
    <source>
        <dbReference type="Proteomes" id="UP001501480"/>
    </source>
</evidence>
<keyword evidence="1" id="KW-1133">Transmembrane helix</keyword>
<evidence type="ECO:0000313" key="2">
    <source>
        <dbReference type="EMBL" id="GAA2071382.1"/>
    </source>
</evidence>
<comment type="caution">
    <text evidence="2">The sequence shown here is derived from an EMBL/GenBank/DDBJ whole genome shotgun (WGS) entry which is preliminary data.</text>
</comment>
<accession>A0ABN2VSU7</accession>
<proteinExistence type="predicted"/>
<sequence>MYVGAVLALASGALFLLDLGLVREAMYVDIDPADPTFGPEYDAFVDAFVVAIGALTVLWGLVAACAWVWMAVMNRRGRAWARIVATALGGVNVLTCLASLGTGVVAQAAPNLLGPTPGVGPVALVVTGVYLLVSVAAMALLWPRRVTEHVRAVSAQRRWQDWQATHGRGGSQ</sequence>
<dbReference type="RefSeq" id="WP_344324188.1">
    <property type="nucleotide sequence ID" value="NZ_BAAAPY010000001.1"/>
</dbReference>
<gene>
    <name evidence="2" type="ORF">GCM10009821_06380</name>
</gene>
<evidence type="ECO:0008006" key="4">
    <source>
        <dbReference type="Google" id="ProtNLM"/>
    </source>
</evidence>
<organism evidence="2 3">
    <name type="scientific">Aeromicrobium halocynthiae</name>
    <dbReference type="NCBI Taxonomy" id="560557"/>
    <lineage>
        <taxon>Bacteria</taxon>
        <taxon>Bacillati</taxon>
        <taxon>Actinomycetota</taxon>
        <taxon>Actinomycetes</taxon>
        <taxon>Propionibacteriales</taxon>
        <taxon>Nocardioidaceae</taxon>
        <taxon>Aeromicrobium</taxon>
    </lineage>
</organism>
<keyword evidence="1" id="KW-0472">Membrane</keyword>
<evidence type="ECO:0000256" key="1">
    <source>
        <dbReference type="SAM" id="Phobius"/>
    </source>
</evidence>
<keyword evidence="3" id="KW-1185">Reference proteome</keyword>
<name>A0ABN2VSU7_9ACTN</name>
<dbReference type="EMBL" id="BAAAPY010000001">
    <property type="protein sequence ID" value="GAA2071382.1"/>
    <property type="molecule type" value="Genomic_DNA"/>
</dbReference>
<keyword evidence="1" id="KW-0812">Transmembrane</keyword>
<reference evidence="2 3" key="1">
    <citation type="journal article" date="2019" name="Int. J. Syst. Evol. Microbiol.">
        <title>The Global Catalogue of Microorganisms (GCM) 10K type strain sequencing project: providing services to taxonomists for standard genome sequencing and annotation.</title>
        <authorList>
            <consortium name="The Broad Institute Genomics Platform"/>
            <consortium name="The Broad Institute Genome Sequencing Center for Infectious Disease"/>
            <person name="Wu L."/>
            <person name="Ma J."/>
        </authorList>
    </citation>
    <scope>NUCLEOTIDE SEQUENCE [LARGE SCALE GENOMIC DNA]</scope>
    <source>
        <strain evidence="2 3">JCM 15749</strain>
    </source>
</reference>
<feature type="transmembrane region" description="Helical" evidence="1">
    <location>
        <begin position="118"/>
        <end position="142"/>
    </location>
</feature>